<reference evidence="1" key="1">
    <citation type="submission" date="2014-09" db="EMBL/GenBank/DDBJ databases">
        <authorList>
            <person name="Magalhaes I.L.F."/>
            <person name="Oliveira U."/>
            <person name="Santos F.R."/>
            <person name="Vidigal T.H.D.A."/>
            <person name="Brescovit A.D."/>
            <person name="Santos A.J."/>
        </authorList>
    </citation>
    <scope>NUCLEOTIDE SEQUENCE</scope>
    <source>
        <tissue evidence="1">Shoot tissue taken approximately 20 cm above the soil surface</tissue>
    </source>
</reference>
<accession>A0A0A9HGI6</accession>
<organism evidence="1">
    <name type="scientific">Arundo donax</name>
    <name type="common">Giant reed</name>
    <name type="synonym">Donax arundinaceus</name>
    <dbReference type="NCBI Taxonomy" id="35708"/>
    <lineage>
        <taxon>Eukaryota</taxon>
        <taxon>Viridiplantae</taxon>
        <taxon>Streptophyta</taxon>
        <taxon>Embryophyta</taxon>
        <taxon>Tracheophyta</taxon>
        <taxon>Spermatophyta</taxon>
        <taxon>Magnoliopsida</taxon>
        <taxon>Liliopsida</taxon>
        <taxon>Poales</taxon>
        <taxon>Poaceae</taxon>
        <taxon>PACMAD clade</taxon>
        <taxon>Arundinoideae</taxon>
        <taxon>Arundineae</taxon>
        <taxon>Arundo</taxon>
    </lineage>
</organism>
<dbReference type="EMBL" id="GBRH01162034">
    <property type="protein sequence ID" value="JAE35862.1"/>
    <property type="molecule type" value="Transcribed_RNA"/>
</dbReference>
<evidence type="ECO:0000313" key="1">
    <source>
        <dbReference type="EMBL" id="JAE35862.1"/>
    </source>
</evidence>
<protein>
    <submittedName>
        <fullName evidence="1">Uncharacterized protein</fullName>
    </submittedName>
</protein>
<proteinExistence type="predicted"/>
<name>A0A0A9HGI6_ARUDO</name>
<sequence length="12" mass="1397">MIFVKFLRSKGA</sequence>
<reference evidence="1" key="2">
    <citation type="journal article" date="2015" name="Data Brief">
        <title>Shoot transcriptome of the giant reed, Arundo donax.</title>
        <authorList>
            <person name="Barrero R.A."/>
            <person name="Guerrero F.D."/>
            <person name="Moolhuijzen P."/>
            <person name="Goolsby J.A."/>
            <person name="Tidwell J."/>
            <person name="Bellgard S.E."/>
            <person name="Bellgard M.I."/>
        </authorList>
    </citation>
    <scope>NUCLEOTIDE SEQUENCE</scope>
    <source>
        <tissue evidence="1">Shoot tissue taken approximately 20 cm above the soil surface</tissue>
    </source>
</reference>